<evidence type="ECO:0000313" key="3">
    <source>
        <dbReference type="EMBL" id="MFB9737691.1"/>
    </source>
</evidence>
<feature type="compositionally biased region" description="Low complexity" evidence="1">
    <location>
        <begin position="982"/>
        <end position="994"/>
    </location>
</feature>
<feature type="compositionally biased region" description="Pro residues" evidence="1">
    <location>
        <begin position="168"/>
        <end position="178"/>
    </location>
</feature>
<dbReference type="Gene3D" id="1.10.510.10">
    <property type="entry name" value="Transferase(Phosphotransferase) domain 1"/>
    <property type="match status" value="1"/>
</dbReference>
<dbReference type="InterPro" id="IPR047738">
    <property type="entry name" value="SAV_2336-like_N"/>
</dbReference>
<reference evidence="3 4" key="1">
    <citation type="submission" date="2024-09" db="EMBL/GenBank/DDBJ databases">
        <authorList>
            <person name="Sun Q."/>
            <person name="Mori K."/>
        </authorList>
    </citation>
    <scope>NUCLEOTIDE SEQUENCE [LARGE SCALE GENOMIC DNA]</scope>
    <source>
        <strain evidence="3 4">JCM 10918</strain>
    </source>
</reference>
<feature type="region of interest" description="Disordered" evidence="1">
    <location>
        <begin position="587"/>
        <end position="620"/>
    </location>
</feature>
<dbReference type="Proteomes" id="UP001589703">
    <property type="component" value="Unassembled WGS sequence"/>
</dbReference>
<evidence type="ECO:0000256" key="1">
    <source>
        <dbReference type="SAM" id="MobiDB-lite"/>
    </source>
</evidence>
<dbReference type="Pfam" id="PF07714">
    <property type="entry name" value="PK_Tyr_Ser-Thr"/>
    <property type="match status" value="1"/>
</dbReference>
<feature type="compositionally biased region" description="Pro residues" evidence="1">
    <location>
        <begin position="148"/>
        <end position="161"/>
    </location>
</feature>
<dbReference type="SUPFAM" id="SSF56784">
    <property type="entry name" value="HAD-like"/>
    <property type="match status" value="1"/>
</dbReference>
<feature type="region of interest" description="Disordered" evidence="1">
    <location>
        <begin position="1"/>
        <end position="85"/>
    </location>
</feature>
<dbReference type="RefSeq" id="WP_385859554.1">
    <property type="nucleotide sequence ID" value="NZ_JBHMAR010000032.1"/>
</dbReference>
<feature type="compositionally biased region" description="Pro residues" evidence="1">
    <location>
        <begin position="1010"/>
        <end position="1021"/>
    </location>
</feature>
<dbReference type="InterPro" id="IPR011009">
    <property type="entry name" value="Kinase-like_dom_sf"/>
</dbReference>
<dbReference type="InterPro" id="IPR051677">
    <property type="entry name" value="AfsR-DnrI-RedD_regulator"/>
</dbReference>
<feature type="region of interest" description="Disordered" evidence="1">
    <location>
        <begin position="1008"/>
        <end position="1038"/>
    </location>
</feature>
<keyword evidence="4" id="KW-1185">Reference proteome</keyword>
<protein>
    <submittedName>
        <fullName evidence="3">SAV_2336 N-terminal domain-related protein</fullName>
    </submittedName>
</protein>
<dbReference type="PANTHER" id="PTHR35807:SF1">
    <property type="entry name" value="TRANSCRIPTIONAL REGULATOR REDD"/>
    <property type="match status" value="1"/>
</dbReference>
<evidence type="ECO:0000313" key="4">
    <source>
        <dbReference type="Proteomes" id="UP001589703"/>
    </source>
</evidence>
<dbReference type="InterPro" id="IPR036388">
    <property type="entry name" value="WH-like_DNA-bd_sf"/>
</dbReference>
<dbReference type="InterPro" id="IPR023214">
    <property type="entry name" value="HAD_sf"/>
</dbReference>
<dbReference type="Gene3D" id="1.10.10.10">
    <property type="entry name" value="Winged helix-like DNA-binding domain superfamily/Winged helix DNA-binding domain"/>
    <property type="match status" value="1"/>
</dbReference>
<dbReference type="Gene3D" id="3.40.50.1000">
    <property type="entry name" value="HAD superfamily/HAD-like"/>
    <property type="match status" value="1"/>
</dbReference>
<dbReference type="EMBL" id="JBHMAR010000032">
    <property type="protein sequence ID" value="MFB9737691.1"/>
    <property type="molecule type" value="Genomic_DNA"/>
</dbReference>
<organism evidence="3 4">
    <name type="scientific">Streptomyces thermocoprophilus</name>
    <dbReference type="NCBI Taxonomy" id="78356"/>
    <lineage>
        <taxon>Bacteria</taxon>
        <taxon>Bacillati</taxon>
        <taxon>Actinomycetota</taxon>
        <taxon>Actinomycetes</taxon>
        <taxon>Kitasatosporales</taxon>
        <taxon>Streptomycetaceae</taxon>
        <taxon>Streptomyces</taxon>
    </lineage>
</organism>
<dbReference type="InterPro" id="IPR001245">
    <property type="entry name" value="Ser-Thr/Tyr_kinase_cat_dom"/>
</dbReference>
<comment type="caution">
    <text evidence="3">The sequence shown here is derived from an EMBL/GenBank/DDBJ whole genome shotgun (WGS) entry which is preliminary data.</text>
</comment>
<feature type="compositionally biased region" description="Gly residues" evidence="1">
    <location>
        <begin position="36"/>
        <end position="75"/>
    </location>
</feature>
<dbReference type="NCBIfam" id="NF041121">
    <property type="entry name" value="SAV_2336_NTERM"/>
    <property type="match status" value="1"/>
</dbReference>
<dbReference type="PANTHER" id="PTHR35807">
    <property type="entry name" value="TRANSCRIPTIONAL REGULATOR REDD-RELATED"/>
    <property type="match status" value="1"/>
</dbReference>
<feature type="compositionally biased region" description="Gly residues" evidence="1">
    <location>
        <begin position="608"/>
        <end position="618"/>
    </location>
</feature>
<accession>A0ABV5VIN3</accession>
<name>A0ABV5VIN3_9ACTN</name>
<dbReference type="InterPro" id="IPR036412">
    <property type="entry name" value="HAD-like_sf"/>
</dbReference>
<proteinExistence type="predicted"/>
<sequence length="1587" mass="166744">MGSERGAGARGRDAGAGGVGAGARGAGADGRDAGADGRGAGSSGRGADAGGTGSGVGGPGAGVGGPGAGVGGTGIGVAERGTGAGAQDIGVTPLDRLSALLTAAADSAPTPRELAEALWLARQLSDAEGAAEQDRDTAGARAGEAHPPGRPPAPPAVPPYDPHTDQGSPPPPLSPAPPAARATAPGDRIPLRLPAPRMPDGPDGVGRRLLAPAPPMLHHPLALQRALRPLGRRVPSPRARVLDERATVERIARLGAAPDTWVPVLRPAPDRWLRLNLVHDTGPTMPVWRPLVRELHALLAQSGLFRTVTLHPAGPDGRVRHVPDPGDGRTATLIVSDCAGPQWRPGPPGERWYRTLRRWSARMPVAVVQPLPEHLWPGTALPATPGVLASPAAAAPSAALTFSPYDPDAPPAPPGALPLPVLEPGAPWLAHWAHLVASVGGGRAPGAVAWLRAEPLPPAAPAPDPAAAGAEELVLRFRATASPEAFRLAGHLALAEASVPVMRLVQHTVERAPRPQHLAEVILSGMLRAVPGPPGSYDFRPGVRELLLRSLPRSVRSRTRAFLDEMGVLIDERAGLAAGEFEVTAGAGAAPDTTDGGPGDSGEHAGATGEGAGDGAAGPAGAVFATVSEETVRRLGGAPTADGTGHVLGGRYLLVERRGPGMRMWEAEHLPTGRRVVVHRCPEQRDPALFAAQAHKLAKLDHPHVVRVLDHDVEGRSPYLVTEFVDGVTLTELLRGPVRRLSFRAFVRLLVHGRRGLRALHAQGLVRGQHGTQGLLLRPDGTVLISRFALGEESRGRNARTDEQDFLRLLRELARDIAAAPDLPWYGHLADLTSLLGDGDLARAARLATGLEELDIGGPERTYTLLGPPRITSGDRELDLPSPRALAMLFMLLHAEGRRVTRAELARGLWENPPPPGELLTHLTDLAAELRGVVADGSLVDLPDGWALHIPDDHLDLRDLEQAIKDPERLRHAHGLFHGDPLDGIPGPAAAAARTRLRSLRDQLALEARPAPPSTTPPQSPQSPQSAPSTPPPASPRLPTIAFLADRSLSHLPETRITLEYAVHQMLSRGSLTPDRYEVRVRDDGYEVSTEPGSYLLPVLVAILRGLPEMLSGLSDGGPGLNVLLCSDDSVPPTPDQLAGITPHGSLVVTVCPALYAQFMGSSAAQEPYRFQPLLDGGPDTPPVAWYCPLTEDDGGRELVRGPFITQDLRRLGVPAPGRTAIVHQRPDGPLTLLDPADPYSGERPDARTYYEVDLTPQHGGYRVSLPSSGKGAFAAAVELFWHVDDPVAFVGSETEHVAQPLLDHLVESASRITRRHPLRRAGAAQRAVNAGVGDWPVPGLSVSYSVVLAPEGAPLPVAAPSETKPPALPDLLAGAETVLLGFEGPVARLYSARAAEEAVRELLDVVTGQGRGGGPAREAFEHPLDVLRAYARDPLGPLLRSRLDEIELRAVPGAPTTHNAVALVRRLHESGRRVAVVSDVHELAVLRYVDPYRLPLAGVHGRGKDLTLLTPDPDCVVRGLGGDAAAPHPPALLVSSSPAEVAAAQRLGVPCVGLPRNASAERDLRDAGCALTVRTLRPLLDAARTL</sequence>
<feature type="region of interest" description="Disordered" evidence="1">
    <location>
        <begin position="975"/>
        <end position="994"/>
    </location>
</feature>
<feature type="domain" description="Protein kinase" evidence="2">
    <location>
        <begin position="650"/>
        <end position="1067"/>
    </location>
</feature>
<dbReference type="InterPro" id="IPR000719">
    <property type="entry name" value="Prot_kinase_dom"/>
</dbReference>
<dbReference type="PROSITE" id="PS50011">
    <property type="entry name" value="PROTEIN_KINASE_DOM"/>
    <property type="match status" value="1"/>
</dbReference>
<feature type="region of interest" description="Disordered" evidence="1">
    <location>
        <begin position="125"/>
        <end position="203"/>
    </location>
</feature>
<evidence type="ECO:0000259" key="2">
    <source>
        <dbReference type="PROSITE" id="PS50011"/>
    </source>
</evidence>
<gene>
    <name evidence="3" type="ORF">ACFFRO_21620</name>
</gene>
<dbReference type="SUPFAM" id="SSF56112">
    <property type="entry name" value="Protein kinase-like (PK-like)"/>
    <property type="match status" value="1"/>
</dbReference>
<feature type="compositionally biased region" description="Gly residues" evidence="1">
    <location>
        <begin position="14"/>
        <end position="28"/>
    </location>
</feature>